<comment type="caution">
    <text evidence="1">The sequence shown here is derived from an EMBL/GenBank/DDBJ whole genome shotgun (WGS) entry which is preliminary data.</text>
</comment>
<dbReference type="Proteomes" id="UP000316095">
    <property type="component" value="Unassembled WGS sequence"/>
</dbReference>
<keyword evidence="2" id="KW-1185">Reference proteome</keyword>
<protein>
    <submittedName>
        <fullName evidence="1">Uncharacterized protein</fullName>
    </submittedName>
</protein>
<dbReference type="AlphaFoldDB" id="A0A5C5XBW2"/>
<reference evidence="1 2" key="1">
    <citation type="submission" date="2019-02" db="EMBL/GenBank/DDBJ databases">
        <title>Deep-cultivation of Planctomycetes and their phenomic and genomic characterization uncovers novel biology.</title>
        <authorList>
            <person name="Wiegand S."/>
            <person name="Jogler M."/>
            <person name="Boedeker C."/>
            <person name="Pinto D."/>
            <person name="Vollmers J."/>
            <person name="Rivas-Marin E."/>
            <person name="Kohn T."/>
            <person name="Peeters S.H."/>
            <person name="Heuer A."/>
            <person name="Rast P."/>
            <person name="Oberbeckmann S."/>
            <person name="Bunk B."/>
            <person name="Jeske O."/>
            <person name="Meyerdierks A."/>
            <person name="Storesund J.E."/>
            <person name="Kallscheuer N."/>
            <person name="Luecker S."/>
            <person name="Lage O.M."/>
            <person name="Pohl T."/>
            <person name="Merkel B.J."/>
            <person name="Hornburger P."/>
            <person name="Mueller R.-W."/>
            <person name="Bruemmer F."/>
            <person name="Labrenz M."/>
            <person name="Spormann A.M."/>
            <person name="Op Den Camp H."/>
            <person name="Overmann J."/>
            <person name="Amann R."/>
            <person name="Jetten M.S.M."/>
            <person name="Mascher T."/>
            <person name="Medema M.H."/>
            <person name="Devos D.P."/>
            <person name="Kaster A.-K."/>
            <person name="Ovreas L."/>
            <person name="Rohde M."/>
            <person name="Galperin M.Y."/>
            <person name="Jogler C."/>
        </authorList>
    </citation>
    <scope>NUCLEOTIDE SEQUENCE [LARGE SCALE GENOMIC DNA]</scope>
    <source>
        <strain evidence="1 2">Pan54</strain>
    </source>
</reference>
<evidence type="ECO:0000313" key="1">
    <source>
        <dbReference type="EMBL" id="TWT60268.1"/>
    </source>
</evidence>
<sequence>MRTRLKLYTGEEDTGYAEAPQVKVRLDEVCDILIEASRFRRTWLSDFEGEEIQVSEDLYEVISAYRQLRPGA</sequence>
<dbReference type="EMBL" id="SJPG01000001">
    <property type="protein sequence ID" value="TWT60268.1"/>
    <property type="molecule type" value="Genomic_DNA"/>
</dbReference>
<gene>
    <name evidence="1" type="ORF">Pan54_09820</name>
</gene>
<evidence type="ECO:0000313" key="2">
    <source>
        <dbReference type="Proteomes" id="UP000316095"/>
    </source>
</evidence>
<dbReference type="RefSeq" id="WP_146502417.1">
    <property type="nucleotide sequence ID" value="NZ_SJPG01000001.1"/>
</dbReference>
<organism evidence="1 2">
    <name type="scientific">Rubinisphaera italica</name>
    <dbReference type="NCBI Taxonomy" id="2527969"/>
    <lineage>
        <taxon>Bacteria</taxon>
        <taxon>Pseudomonadati</taxon>
        <taxon>Planctomycetota</taxon>
        <taxon>Planctomycetia</taxon>
        <taxon>Planctomycetales</taxon>
        <taxon>Planctomycetaceae</taxon>
        <taxon>Rubinisphaera</taxon>
    </lineage>
</organism>
<proteinExistence type="predicted"/>
<dbReference type="OrthoDB" id="281881at2"/>
<accession>A0A5C5XBW2</accession>
<name>A0A5C5XBW2_9PLAN</name>